<dbReference type="EC" id="2.7.11.1" evidence="1"/>
<dbReference type="PANTHER" id="PTHR24343">
    <property type="entry name" value="SERINE/THREONINE KINASE"/>
    <property type="match status" value="1"/>
</dbReference>
<evidence type="ECO:0000256" key="10">
    <source>
        <dbReference type="PROSITE-ProRule" id="PRU10141"/>
    </source>
</evidence>
<feature type="compositionally biased region" description="Low complexity" evidence="11">
    <location>
        <begin position="249"/>
        <end position="261"/>
    </location>
</feature>
<feature type="compositionally biased region" description="Polar residues" evidence="11">
    <location>
        <begin position="201"/>
        <end position="211"/>
    </location>
</feature>
<reference evidence="13 14" key="1">
    <citation type="journal article" date="2023" name="Elife">
        <title>Identification of key yeast species and microbe-microbe interactions impacting larval growth of Drosophila in the wild.</title>
        <authorList>
            <person name="Mure A."/>
            <person name="Sugiura Y."/>
            <person name="Maeda R."/>
            <person name="Honda K."/>
            <person name="Sakurai N."/>
            <person name="Takahashi Y."/>
            <person name="Watada M."/>
            <person name="Katoh T."/>
            <person name="Gotoh A."/>
            <person name="Gotoh Y."/>
            <person name="Taniguchi I."/>
            <person name="Nakamura K."/>
            <person name="Hayashi T."/>
            <person name="Katayama T."/>
            <person name="Uemura T."/>
            <person name="Hattori Y."/>
        </authorList>
    </citation>
    <scope>NUCLEOTIDE SEQUENCE [LARGE SCALE GENOMIC DNA]</scope>
    <source>
        <strain evidence="13 14">SC-9</strain>
    </source>
</reference>
<evidence type="ECO:0000313" key="14">
    <source>
        <dbReference type="Proteomes" id="UP001360560"/>
    </source>
</evidence>
<sequence length="740" mass="82039">MPEVATRTKRSSTISKIGRIFGVHESKTQQPSESSTHVSMVDTSPSETTVGTSFTNSRTPSLKNKSFKEGSTLSSLNTSRLNSINTSSASLNKLPEPPSYLVNEADNRALMKKLNNLKISNDEKLRSSSNPKRNFSNSAVAITIDEELPDAAPITFSSLTSTVSNPNISHSNLVIKNTRKSRSRSVSKNTLHSKENVQEFVDNSTTSKANNPPSRRATSRPPRPAKTPRSKSNSETSLKDKGNSASNHAATIATTTTTTTTTKKDSGNQNKSSSSLHKSSAASNNNNNIKDKYCGRLKIYEDGTHEHLLRNAKRQEKLSTMIKNFLGAKKLRDESVSAVSNILPNIMPDGNVPPSLMSNLMNIVKQNENGKIELVLENELKIAGSNGGTPFPQTIEIQETLIDPRSFAEKYGSCQEVIGRGTFGVVKISHKKVSENKENLYAVKEFRCRAHESEKEYSQRLAREFCISSSLKNIHIIQTLDLLQDAKGDYCEVMEFCTGGDLYSLIVTSGKLEYIEADCFFKQLVRGVSYMHTMGVAHRDIKPENILLTADGNLKITDFGTSECFSFAWESTIHLFEGIIGSAPYIAPELYSNKKYDLRPADVWACGVVYMAMRTGRQLWRSANFAEDEFYQEYLKGRKDANGYFPIESLKRARCRNVIYSILDPVPGRRITAKQILNSEWGREVKCCEAGEYGTKTDNVMIDDKQTKPQPQTKSQSQAKKQQSASPSLLSIHSPAIANK</sequence>
<protein>
    <recommendedName>
        <fullName evidence="1">non-specific serine/threonine protein kinase</fullName>
        <ecNumber evidence="1">2.7.11.1</ecNumber>
    </recommendedName>
    <alternativeName>
        <fullName evidence="9">Halotolerance protein 4</fullName>
    </alternativeName>
</protein>
<evidence type="ECO:0000256" key="1">
    <source>
        <dbReference type="ARBA" id="ARBA00012513"/>
    </source>
</evidence>
<evidence type="ECO:0000313" key="13">
    <source>
        <dbReference type="EMBL" id="GMM32950.1"/>
    </source>
</evidence>
<dbReference type="InterPro" id="IPR000719">
    <property type="entry name" value="Prot_kinase_dom"/>
</dbReference>
<dbReference type="EMBL" id="BTFZ01000001">
    <property type="protein sequence ID" value="GMM32950.1"/>
    <property type="molecule type" value="Genomic_DNA"/>
</dbReference>
<feature type="region of interest" description="Disordered" evidence="11">
    <location>
        <begin position="698"/>
        <end position="740"/>
    </location>
</feature>
<dbReference type="SMART" id="SM00220">
    <property type="entry name" value="S_TKc"/>
    <property type="match status" value="1"/>
</dbReference>
<dbReference type="GO" id="GO:0005524">
    <property type="term" value="F:ATP binding"/>
    <property type="evidence" value="ECO:0007669"/>
    <property type="project" value="UniProtKB-UniRule"/>
</dbReference>
<gene>
    <name evidence="13" type="ORF">DASC09_002750</name>
</gene>
<dbReference type="GeneID" id="90070929"/>
<dbReference type="FunFam" id="1.10.510.10:FF:000183">
    <property type="entry name" value="Serine/threonine-protein kinase hal4"/>
    <property type="match status" value="1"/>
</dbReference>
<evidence type="ECO:0000256" key="2">
    <source>
        <dbReference type="ARBA" id="ARBA00022527"/>
    </source>
</evidence>
<dbReference type="Gene3D" id="1.10.510.10">
    <property type="entry name" value="Transferase(Phosphotransferase) domain 1"/>
    <property type="match status" value="1"/>
</dbReference>
<proteinExistence type="predicted"/>
<dbReference type="InterPro" id="IPR011009">
    <property type="entry name" value="Kinase-like_dom_sf"/>
</dbReference>
<dbReference type="PROSITE" id="PS00107">
    <property type="entry name" value="PROTEIN_KINASE_ATP"/>
    <property type="match status" value="1"/>
</dbReference>
<dbReference type="InterPro" id="IPR008271">
    <property type="entry name" value="Ser/Thr_kinase_AS"/>
</dbReference>
<dbReference type="Pfam" id="PF00069">
    <property type="entry name" value="Pkinase"/>
    <property type="match status" value="1"/>
</dbReference>
<organism evidence="13 14">
    <name type="scientific">Saccharomycopsis crataegensis</name>
    <dbReference type="NCBI Taxonomy" id="43959"/>
    <lineage>
        <taxon>Eukaryota</taxon>
        <taxon>Fungi</taxon>
        <taxon>Dikarya</taxon>
        <taxon>Ascomycota</taxon>
        <taxon>Saccharomycotina</taxon>
        <taxon>Saccharomycetes</taxon>
        <taxon>Saccharomycopsidaceae</taxon>
        <taxon>Saccharomycopsis</taxon>
    </lineage>
</organism>
<evidence type="ECO:0000256" key="3">
    <source>
        <dbReference type="ARBA" id="ARBA00022679"/>
    </source>
</evidence>
<dbReference type="CDD" id="cd13994">
    <property type="entry name" value="STKc_HAL4_like"/>
    <property type="match status" value="1"/>
</dbReference>
<keyword evidence="3" id="KW-0808">Transferase</keyword>
<dbReference type="InterPro" id="IPR017441">
    <property type="entry name" value="Protein_kinase_ATP_BS"/>
</dbReference>
<evidence type="ECO:0000259" key="12">
    <source>
        <dbReference type="PROSITE" id="PS50011"/>
    </source>
</evidence>
<dbReference type="GO" id="GO:0030003">
    <property type="term" value="P:intracellular monoatomic cation homeostasis"/>
    <property type="evidence" value="ECO:0007669"/>
    <property type="project" value="TreeGrafter"/>
</dbReference>
<dbReference type="PANTHER" id="PTHR24343:SF558">
    <property type="entry name" value="PROTEIN KINASE DOMAIN-CONTAINING PROTEIN"/>
    <property type="match status" value="1"/>
</dbReference>
<comment type="catalytic activity">
    <reaction evidence="8">
        <text>L-seryl-[protein] + ATP = O-phospho-L-seryl-[protein] + ADP + H(+)</text>
        <dbReference type="Rhea" id="RHEA:17989"/>
        <dbReference type="Rhea" id="RHEA-COMP:9863"/>
        <dbReference type="Rhea" id="RHEA-COMP:11604"/>
        <dbReference type="ChEBI" id="CHEBI:15378"/>
        <dbReference type="ChEBI" id="CHEBI:29999"/>
        <dbReference type="ChEBI" id="CHEBI:30616"/>
        <dbReference type="ChEBI" id="CHEBI:83421"/>
        <dbReference type="ChEBI" id="CHEBI:456216"/>
        <dbReference type="EC" id="2.7.11.1"/>
    </reaction>
</comment>
<dbReference type="AlphaFoldDB" id="A0AAV5QDC5"/>
<keyword evidence="2 13" id="KW-0723">Serine/threonine-protein kinase</keyword>
<feature type="compositionally biased region" description="Polar residues" evidence="11">
    <location>
        <begin position="28"/>
        <end position="64"/>
    </location>
</feature>
<feature type="binding site" evidence="10">
    <location>
        <position position="444"/>
    </location>
    <ligand>
        <name>ATP</name>
        <dbReference type="ChEBI" id="CHEBI:30616"/>
    </ligand>
</feature>
<evidence type="ECO:0000256" key="11">
    <source>
        <dbReference type="SAM" id="MobiDB-lite"/>
    </source>
</evidence>
<keyword evidence="14" id="KW-1185">Reference proteome</keyword>
<evidence type="ECO:0000256" key="7">
    <source>
        <dbReference type="ARBA" id="ARBA00047899"/>
    </source>
</evidence>
<feature type="region of interest" description="Disordered" evidence="11">
    <location>
        <begin position="21"/>
        <end position="74"/>
    </location>
</feature>
<dbReference type="GO" id="GO:0005829">
    <property type="term" value="C:cytosol"/>
    <property type="evidence" value="ECO:0007669"/>
    <property type="project" value="TreeGrafter"/>
</dbReference>
<dbReference type="Proteomes" id="UP001360560">
    <property type="component" value="Unassembled WGS sequence"/>
</dbReference>
<feature type="compositionally biased region" description="Low complexity" evidence="11">
    <location>
        <begin position="708"/>
        <end position="728"/>
    </location>
</feature>
<dbReference type="RefSeq" id="XP_064849950.1">
    <property type="nucleotide sequence ID" value="XM_064993878.1"/>
</dbReference>
<comment type="catalytic activity">
    <reaction evidence="7">
        <text>L-threonyl-[protein] + ATP = O-phospho-L-threonyl-[protein] + ADP + H(+)</text>
        <dbReference type="Rhea" id="RHEA:46608"/>
        <dbReference type="Rhea" id="RHEA-COMP:11060"/>
        <dbReference type="Rhea" id="RHEA-COMP:11605"/>
        <dbReference type="ChEBI" id="CHEBI:15378"/>
        <dbReference type="ChEBI" id="CHEBI:30013"/>
        <dbReference type="ChEBI" id="CHEBI:30616"/>
        <dbReference type="ChEBI" id="CHEBI:61977"/>
        <dbReference type="ChEBI" id="CHEBI:456216"/>
        <dbReference type="EC" id="2.7.11.1"/>
    </reaction>
</comment>
<dbReference type="PROSITE" id="PS00108">
    <property type="entry name" value="PROTEIN_KINASE_ST"/>
    <property type="match status" value="1"/>
</dbReference>
<feature type="compositionally biased region" description="Low complexity" evidence="11">
    <location>
        <begin position="268"/>
        <end position="288"/>
    </location>
</feature>
<dbReference type="SUPFAM" id="SSF56112">
    <property type="entry name" value="Protein kinase-like (PK-like)"/>
    <property type="match status" value="1"/>
</dbReference>
<comment type="caution">
    <text evidence="13">The sequence shown here is derived from an EMBL/GenBank/DDBJ whole genome shotgun (WGS) entry which is preliminary data.</text>
</comment>
<evidence type="ECO:0000256" key="9">
    <source>
        <dbReference type="ARBA" id="ARBA00078109"/>
    </source>
</evidence>
<evidence type="ECO:0000256" key="6">
    <source>
        <dbReference type="ARBA" id="ARBA00022840"/>
    </source>
</evidence>
<name>A0AAV5QDC5_9ASCO</name>
<dbReference type="PROSITE" id="PS50011">
    <property type="entry name" value="PROTEIN_KINASE_DOM"/>
    <property type="match status" value="1"/>
</dbReference>
<evidence type="ECO:0000256" key="5">
    <source>
        <dbReference type="ARBA" id="ARBA00022777"/>
    </source>
</evidence>
<keyword evidence="5 13" id="KW-0418">Kinase</keyword>
<dbReference type="GO" id="GO:0004674">
    <property type="term" value="F:protein serine/threonine kinase activity"/>
    <property type="evidence" value="ECO:0007669"/>
    <property type="project" value="UniProtKB-KW"/>
</dbReference>
<feature type="domain" description="Protein kinase" evidence="12">
    <location>
        <begin position="412"/>
        <end position="682"/>
    </location>
</feature>
<accession>A0AAV5QDC5</accession>
<feature type="region of interest" description="Disordered" evidence="11">
    <location>
        <begin position="176"/>
        <end position="290"/>
    </location>
</feature>
<evidence type="ECO:0000256" key="4">
    <source>
        <dbReference type="ARBA" id="ARBA00022741"/>
    </source>
</evidence>
<keyword evidence="6 10" id="KW-0067">ATP-binding</keyword>
<evidence type="ECO:0000256" key="8">
    <source>
        <dbReference type="ARBA" id="ARBA00048679"/>
    </source>
</evidence>
<keyword evidence="4 10" id="KW-0547">Nucleotide-binding</keyword>